<name>A0A849C7M1_9NOCA</name>
<organism evidence="1 2">
    <name type="scientific">Nocardia uniformis</name>
    <dbReference type="NCBI Taxonomy" id="53432"/>
    <lineage>
        <taxon>Bacteria</taxon>
        <taxon>Bacillati</taxon>
        <taxon>Actinomycetota</taxon>
        <taxon>Actinomycetes</taxon>
        <taxon>Mycobacteriales</taxon>
        <taxon>Nocardiaceae</taxon>
        <taxon>Nocardia</taxon>
    </lineage>
</organism>
<keyword evidence="2" id="KW-1185">Reference proteome</keyword>
<protein>
    <submittedName>
        <fullName evidence="1">DUF2993 domain-containing protein</fullName>
    </submittedName>
</protein>
<proteinExistence type="predicted"/>
<sequence length="225" mass="23064">MIGLVVAVLAVAGLAGGEAYARRTVERCISSQFEQEMGSKIDVSFGAKPMLITMFDNKVSSVTVDSDDSKFGPAEGMVVHAVFNDIEVVDQGRGGGTVGSSTAEVTWSNDGIAKTLSGLVTGVQSNPADNTLTFAVLGGLAGLTVKPQVAGDRVEVTTEAASLLGFGLPTALVEDIVDLMAQSLQSYPMGLQPTKVQVDSDGLHVSLAGGKTELPAAQSDTAVTC</sequence>
<gene>
    <name evidence="1" type="ORF">HLB23_33770</name>
</gene>
<dbReference type="InterPro" id="IPR021373">
    <property type="entry name" value="DUF2993"/>
</dbReference>
<evidence type="ECO:0000313" key="2">
    <source>
        <dbReference type="Proteomes" id="UP000586827"/>
    </source>
</evidence>
<dbReference type="Proteomes" id="UP000586827">
    <property type="component" value="Unassembled WGS sequence"/>
</dbReference>
<dbReference type="EMBL" id="JABELX010000016">
    <property type="protein sequence ID" value="NNH74763.1"/>
    <property type="molecule type" value="Genomic_DNA"/>
</dbReference>
<accession>A0A849C7M1</accession>
<comment type="caution">
    <text evidence="1">The sequence shown here is derived from an EMBL/GenBank/DDBJ whole genome shotgun (WGS) entry which is preliminary data.</text>
</comment>
<dbReference type="AlphaFoldDB" id="A0A849C7M1"/>
<dbReference type="Pfam" id="PF11209">
    <property type="entry name" value="LmeA"/>
    <property type="match status" value="1"/>
</dbReference>
<evidence type="ECO:0000313" key="1">
    <source>
        <dbReference type="EMBL" id="NNH74763.1"/>
    </source>
</evidence>
<reference evidence="1 2" key="1">
    <citation type="submission" date="2020-05" db="EMBL/GenBank/DDBJ databases">
        <title>MicrobeNet Type strains.</title>
        <authorList>
            <person name="Nicholson A.C."/>
        </authorList>
    </citation>
    <scope>NUCLEOTIDE SEQUENCE [LARGE SCALE GENOMIC DNA]</scope>
    <source>
        <strain evidence="1 2">JCM 3224</strain>
    </source>
</reference>